<feature type="transmembrane region" description="Helical" evidence="8">
    <location>
        <begin position="252"/>
        <end position="269"/>
    </location>
</feature>
<feature type="transmembrane region" description="Helical" evidence="8">
    <location>
        <begin position="16"/>
        <end position="40"/>
    </location>
</feature>
<comment type="caution">
    <text evidence="10">The sequence shown here is derived from an EMBL/GenBank/DDBJ whole genome shotgun (WGS) entry which is preliminary data.</text>
</comment>
<dbReference type="InterPro" id="IPR004626">
    <property type="entry name" value="RarD"/>
</dbReference>
<evidence type="ECO:0000313" key="10">
    <source>
        <dbReference type="EMBL" id="PLR28563.1"/>
    </source>
</evidence>
<evidence type="ECO:0000313" key="11">
    <source>
        <dbReference type="Proteomes" id="UP000234479"/>
    </source>
</evidence>
<accession>A0A2N5DR82</accession>
<evidence type="ECO:0000256" key="3">
    <source>
        <dbReference type="ARBA" id="ARBA00022448"/>
    </source>
</evidence>
<name>A0A2N5DR82_9CAUL</name>
<dbReference type="GO" id="GO:0005886">
    <property type="term" value="C:plasma membrane"/>
    <property type="evidence" value="ECO:0007669"/>
    <property type="project" value="UniProtKB-SubCell"/>
</dbReference>
<comment type="subcellular location">
    <subcellularLocation>
        <location evidence="1">Cell membrane</location>
        <topology evidence="1">Multi-pass membrane protein</topology>
    </subcellularLocation>
</comment>
<keyword evidence="4" id="KW-1003">Cell membrane</keyword>
<keyword evidence="7 8" id="KW-0472">Membrane</keyword>
<dbReference type="SUPFAM" id="SSF103481">
    <property type="entry name" value="Multidrug resistance efflux transporter EmrE"/>
    <property type="match status" value="2"/>
</dbReference>
<feature type="domain" description="EamA" evidence="9">
    <location>
        <begin position="15"/>
        <end position="151"/>
    </location>
</feature>
<keyword evidence="6 8" id="KW-1133">Transmembrane helix</keyword>
<dbReference type="InterPro" id="IPR000620">
    <property type="entry name" value="EamA_dom"/>
</dbReference>
<evidence type="ECO:0000256" key="1">
    <source>
        <dbReference type="ARBA" id="ARBA00004651"/>
    </source>
</evidence>
<dbReference type="RefSeq" id="WP_101716405.1">
    <property type="nucleotide sequence ID" value="NZ_PJRS01000008.1"/>
</dbReference>
<feature type="transmembrane region" description="Helical" evidence="8">
    <location>
        <begin position="275"/>
        <end position="295"/>
    </location>
</feature>
<evidence type="ECO:0000256" key="4">
    <source>
        <dbReference type="ARBA" id="ARBA00022475"/>
    </source>
</evidence>
<feature type="transmembrane region" description="Helical" evidence="8">
    <location>
        <begin position="113"/>
        <end position="130"/>
    </location>
</feature>
<dbReference type="Proteomes" id="UP000234479">
    <property type="component" value="Unassembled WGS sequence"/>
</dbReference>
<evidence type="ECO:0000259" key="9">
    <source>
        <dbReference type="Pfam" id="PF00892"/>
    </source>
</evidence>
<feature type="transmembrane region" description="Helical" evidence="8">
    <location>
        <begin position="82"/>
        <end position="101"/>
    </location>
</feature>
<comment type="similarity">
    <text evidence="2">Belongs to the EamA transporter family.</text>
</comment>
<reference evidence="10 11" key="1">
    <citation type="submission" date="2017-12" db="EMBL/GenBank/DDBJ databases">
        <title>The genome sequence of Caulobacter sp. 410.</title>
        <authorList>
            <person name="Gao J."/>
            <person name="Mao X."/>
            <person name="Sun J."/>
        </authorList>
    </citation>
    <scope>NUCLEOTIDE SEQUENCE [LARGE SCALE GENOMIC DNA]</scope>
    <source>
        <strain evidence="10 11">410</strain>
    </source>
</reference>
<feature type="transmembrane region" description="Helical" evidence="8">
    <location>
        <begin position="188"/>
        <end position="206"/>
    </location>
</feature>
<evidence type="ECO:0000256" key="7">
    <source>
        <dbReference type="ARBA" id="ARBA00023136"/>
    </source>
</evidence>
<gene>
    <name evidence="10" type="primary">rarD</name>
    <name evidence="10" type="ORF">SGCZBJ_02215</name>
</gene>
<evidence type="ECO:0000256" key="2">
    <source>
        <dbReference type="ARBA" id="ARBA00007362"/>
    </source>
</evidence>
<feature type="transmembrane region" description="Helical" evidence="8">
    <location>
        <begin position="150"/>
        <end position="176"/>
    </location>
</feature>
<organism evidence="10 11">
    <name type="scientific">Caulobacter zeae</name>
    <dbReference type="NCBI Taxonomy" id="2055137"/>
    <lineage>
        <taxon>Bacteria</taxon>
        <taxon>Pseudomonadati</taxon>
        <taxon>Pseudomonadota</taxon>
        <taxon>Alphaproteobacteria</taxon>
        <taxon>Caulobacterales</taxon>
        <taxon>Caulobacteraceae</taxon>
        <taxon>Caulobacter</taxon>
    </lineage>
</organism>
<proteinExistence type="inferred from homology"/>
<feature type="transmembrane region" description="Helical" evidence="8">
    <location>
        <begin position="218"/>
        <end position="240"/>
    </location>
</feature>
<evidence type="ECO:0000256" key="5">
    <source>
        <dbReference type="ARBA" id="ARBA00022692"/>
    </source>
</evidence>
<dbReference type="AlphaFoldDB" id="A0A2N5DR82"/>
<dbReference type="EMBL" id="PJRS01000008">
    <property type="protein sequence ID" value="PLR28563.1"/>
    <property type="molecule type" value="Genomic_DNA"/>
</dbReference>
<protein>
    <submittedName>
        <fullName evidence="10">EamA family transporter RarD</fullName>
    </submittedName>
</protein>
<dbReference type="InterPro" id="IPR037185">
    <property type="entry name" value="EmrE-like"/>
</dbReference>
<sequence>MPPSTIGSANNDARSAYLAGVGCYLLWGFLPLYFHTLSIMGVTSFEMIAHRTLWSVIWAGGLVLLARQGGQVAQVLRQPKTLGILLLSTLAIFGNWTIYVLAVNAGRVIEASLGYYINPLMNMAAGALLFRERMSTEGKVAIGLAAVGVAIQTIALGHLPLVSLGLALSFCIYAILKKQVKADAQTGLFIECAYLAIPGLLYVWHLQSTGAGHFTQDARTAILLLAAGPATVVPLALFAWSARRLPLSAMGFLQFIAPTLQFLLGVFLGEAFTPLRALSFVFIWLGVAAFAYGAWKRTRSVAAAS</sequence>
<dbReference type="Pfam" id="PF00892">
    <property type="entry name" value="EamA"/>
    <property type="match status" value="1"/>
</dbReference>
<evidence type="ECO:0000256" key="6">
    <source>
        <dbReference type="ARBA" id="ARBA00022989"/>
    </source>
</evidence>
<keyword evidence="3" id="KW-0813">Transport</keyword>
<keyword evidence="11" id="KW-1185">Reference proteome</keyword>
<evidence type="ECO:0000256" key="8">
    <source>
        <dbReference type="SAM" id="Phobius"/>
    </source>
</evidence>
<feature type="transmembrane region" description="Helical" evidence="8">
    <location>
        <begin position="52"/>
        <end position="70"/>
    </location>
</feature>
<keyword evidence="5 8" id="KW-0812">Transmembrane</keyword>
<dbReference type="NCBIfam" id="TIGR00688">
    <property type="entry name" value="rarD"/>
    <property type="match status" value="1"/>
</dbReference>
<dbReference type="OrthoDB" id="369870at2"/>